<sequence>MSETDSTSNEGLARLRTLAGVADQLWAYRQSLDAATDKQLEDEFVTYVGDRWAGKPVAQADRESLKRALNADYMAAVNQMLLGPLTEVTLPVRKLGVPQERMKVDLSAFLDSGK</sequence>
<protein>
    <submittedName>
        <fullName evidence="1">Uncharacterized protein</fullName>
    </submittedName>
</protein>
<dbReference type="EMBL" id="CP036298">
    <property type="protein sequence ID" value="QDV24783.1"/>
    <property type="molecule type" value="Genomic_DNA"/>
</dbReference>
<evidence type="ECO:0000313" key="1">
    <source>
        <dbReference type="EMBL" id="QDV24783.1"/>
    </source>
</evidence>
<reference evidence="1 2" key="1">
    <citation type="submission" date="2019-02" db="EMBL/GenBank/DDBJ databases">
        <title>Deep-cultivation of Planctomycetes and their phenomic and genomic characterization uncovers novel biology.</title>
        <authorList>
            <person name="Wiegand S."/>
            <person name="Jogler M."/>
            <person name="Boedeker C."/>
            <person name="Pinto D."/>
            <person name="Vollmers J."/>
            <person name="Rivas-Marin E."/>
            <person name="Kohn T."/>
            <person name="Peeters S.H."/>
            <person name="Heuer A."/>
            <person name="Rast P."/>
            <person name="Oberbeckmann S."/>
            <person name="Bunk B."/>
            <person name="Jeske O."/>
            <person name="Meyerdierks A."/>
            <person name="Storesund J.E."/>
            <person name="Kallscheuer N."/>
            <person name="Luecker S."/>
            <person name="Lage O.M."/>
            <person name="Pohl T."/>
            <person name="Merkel B.J."/>
            <person name="Hornburger P."/>
            <person name="Mueller R.-W."/>
            <person name="Bruemmer F."/>
            <person name="Labrenz M."/>
            <person name="Spormann A.M."/>
            <person name="Op den Camp H."/>
            <person name="Overmann J."/>
            <person name="Amann R."/>
            <person name="Jetten M.S.M."/>
            <person name="Mascher T."/>
            <person name="Medema M.H."/>
            <person name="Devos D.P."/>
            <person name="Kaster A.-K."/>
            <person name="Ovreas L."/>
            <person name="Rohde M."/>
            <person name="Galperin M.Y."/>
            <person name="Jogler C."/>
        </authorList>
    </citation>
    <scope>NUCLEOTIDE SEQUENCE [LARGE SCALE GENOMIC DNA]</scope>
    <source>
        <strain evidence="1 2">Q31a</strain>
    </source>
</reference>
<dbReference type="KEGG" id="ahel:Q31a_31050"/>
<accession>A0A518G878</accession>
<proteinExistence type="predicted"/>
<keyword evidence="2" id="KW-1185">Reference proteome</keyword>
<dbReference type="AlphaFoldDB" id="A0A518G878"/>
<gene>
    <name evidence="1" type="ORF">Q31a_31050</name>
</gene>
<organism evidence="1 2">
    <name type="scientific">Aureliella helgolandensis</name>
    <dbReference type="NCBI Taxonomy" id="2527968"/>
    <lineage>
        <taxon>Bacteria</taxon>
        <taxon>Pseudomonadati</taxon>
        <taxon>Planctomycetota</taxon>
        <taxon>Planctomycetia</taxon>
        <taxon>Pirellulales</taxon>
        <taxon>Pirellulaceae</taxon>
        <taxon>Aureliella</taxon>
    </lineage>
</organism>
<dbReference type="RefSeq" id="WP_145078925.1">
    <property type="nucleotide sequence ID" value="NZ_CP036298.1"/>
</dbReference>
<name>A0A518G878_9BACT</name>
<dbReference type="Proteomes" id="UP000318017">
    <property type="component" value="Chromosome"/>
</dbReference>
<evidence type="ECO:0000313" key="2">
    <source>
        <dbReference type="Proteomes" id="UP000318017"/>
    </source>
</evidence>